<feature type="domain" description="DUF4124" evidence="2">
    <location>
        <begin position="6"/>
        <end position="47"/>
    </location>
</feature>
<reference evidence="4" key="1">
    <citation type="journal article" date="2019" name="Int. J. Syst. Evol. Microbiol.">
        <title>The Global Catalogue of Microorganisms (GCM) 10K type strain sequencing project: providing services to taxonomists for standard genome sequencing and annotation.</title>
        <authorList>
            <consortium name="The Broad Institute Genomics Platform"/>
            <consortium name="The Broad Institute Genome Sequencing Center for Infectious Disease"/>
            <person name="Wu L."/>
            <person name="Ma J."/>
        </authorList>
    </citation>
    <scope>NUCLEOTIDE SEQUENCE [LARGE SCALE GENOMIC DNA]</scope>
    <source>
        <strain evidence="4">KCTC 52438</strain>
    </source>
</reference>
<keyword evidence="4" id="KW-1185">Reference proteome</keyword>
<dbReference type="PANTHER" id="PTHR34386:SF1">
    <property type="entry name" value="GLUTAREDOXIN-LIKE PROTEIN NRDH"/>
    <property type="match status" value="1"/>
</dbReference>
<dbReference type="SUPFAM" id="SSF52833">
    <property type="entry name" value="Thioredoxin-like"/>
    <property type="match status" value="1"/>
</dbReference>
<evidence type="ECO:0000259" key="2">
    <source>
        <dbReference type="Pfam" id="PF13511"/>
    </source>
</evidence>
<dbReference type="Proteomes" id="UP001595476">
    <property type="component" value="Unassembled WGS sequence"/>
</dbReference>
<accession>A0ABV7HEA0</accession>
<dbReference type="Pfam" id="PF00462">
    <property type="entry name" value="Glutaredoxin"/>
    <property type="match status" value="1"/>
</dbReference>
<dbReference type="EMBL" id="JBHRSZ010000004">
    <property type="protein sequence ID" value="MFC3151051.1"/>
    <property type="molecule type" value="Genomic_DNA"/>
</dbReference>
<sequence length="146" mass="16962">MKYVLLLVLIFPTLSFADIYKWVDDKGRVHFGDSPKQEANAEKVSLRVNSYKHVTVESNDLFFQDASPSSQKVIMYSTTWCGYCKKAKRYFQENQISFVEYDIEEDLRAKQRFDALGGRGVPLILVGKQKMSGFDVPRFERMLSKR</sequence>
<gene>
    <name evidence="3" type="ORF">ACFOEK_08430</name>
</gene>
<dbReference type="InterPro" id="IPR025392">
    <property type="entry name" value="DUF4124"/>
</dbReference>
<dbReference type="InterPro" id="IPR002109">
    <property type="entry name" value="Glutaredoxin"/>
</dbReference>
<organism evidence="3 4">
    <name type="scientific">Litoribrevibacter euphylliae</name>
    <dbReference type="NCBI Taxonomy" id="1834034"/>
    <lineage>
        <taxon>Bacteria</taxon>
        <taxon>Pseudomonadati</taxon>
        <taxon>Pseudomonadota</taxon>
        <taxon>Gammaproteobacteria</taxon>
        <taxon>Oceanospirillales</taxon>
        <taxon>Oceanospirillaceae</taxon>
        <taxon>Litoribrevibacter</taxon>
    </lineage>
</organism>
<evidence type="ECO:0000259" key="1">
    <source>
        <dbReference type="Pfam" id="PF00462"/>
    </source>
</evidence>
<dbReference type="Gene3D" id="3.40.30.10">
    <property type="entry name" value="Glutaredoxin"/>
    <property type="match status" value="1"/>
</dbReference>
<dbReference type="RefSeq" id="WP_386719104.1">
    <property type="nucleotide sequence ID" value="NZ_JBHRSZ010000004.1"/>
</dbReference>
<proteinExistence type="predicted"/>
<dbReference type="PANTHER" id="PTHR34386">
    <property type="entry name" value="GLUTAREDOXIN"/>
    <property type="match status" value="1"/>
</dbReference>
<comment type="caution">
    <text evidence="3">The sequence shown here is derived from an EMBL/GenBank/DDBJ whole genome shotgun (WGS) entry which is preliminary data.</text>
</comment>
<dbReference type="CDD" id="cd02976">
    <property type="entry name" value="NrdH"/>
    <property type="match status" value="1"/>
</dbReference>
<feature type="domain" description="Glutaredoxin" evidence="1">
    <location>
        <begin position="73"/>
        <end position="129"/>
    </location>
</feature>
<protein>
    <submittedName>
        <fullName evidence="3">Glutaredoxin domain-containing protein</fullName>
    </submittedName>
</protein>
<dbReference type="InterPro" id="IPR051548">
    <property type="entry name" value="Grx-like_ET"/>
</dbReference>
<dbReference type="PROSITE" id="PS51354">
    <property type="entry name" value="GLUTAREDOXIN_2"/>
    <property type="match status" value="1"/>
</dbReference>
<name>A0ABV7HEA0_9GAMM</name>
<dbReference type="Pfam" id="PF13511">
    <property type="entry name" value="DUF4124"/>
    <property type="match status" value="1"/>
</dbReference>
<evidence type="ECO:0000313" key="4">
    <source>
        <dbReference type="Proteomes" id="UP001595476"/>
    </source>
</evidence>
<evidence type="ECO:0000313" key="3">
    <source>
        <dbReference type="EMBL" id="MFC3151051.1"/>
    </source>
</evidence>
<dbReference type="InterPro" id="IPR036249">
    <property type="entry name" value="Thioredoxin-like_sf"/>
</dbReference>